<comment type="similarity">
    <text evidence="7">Belongs to the TonB-dependent receptor family.</text>
</comment>
<keyword evidence="4 7" id="KW-0812">Transmembrane</keyword>
<feature type="signal peptide" evidence="8">
    <location>
        <begin position="1"/>
        <end position="26"/>
    </location>
</feature>
<gene>
    <name evidence="10" type="ORF">CIK91_08065</name>
</gene>
<sequence length="1087" mass="119129">MAYFKTMLRAIMVLILLCCSSLESLAQSLIKGLVKDQTGEPIIGATVRVAGTNTGTVSDLDGNFSIEAAPNAKLQVSYVGYESQTVAIAGKRFVTIVLKDDSKTLNDVVVIGYGTMKKSDISGSVATVDKDAVMKRIPTNIGQALQGAAAGVLVSQQDGTPDGNSAIRIRGVGTINGVASPLYVVDGVQVGYDANFLNPQDIESIEVLKDASATAIYGSNGANGVIMITTKHGNKGATHVNLTADFGLQTLPYKLKTGNVDQYAASIREAHANDGTNIFNQIWDAQYDGKRTNIDWQKEMTRPALRQQYGLSVSGGGDKSQYSVSLGYLDVNGLIVNSSYNRFSARANMNSKITKWLEVGADLNYVHSASYGSNGALNNNGNMSSLRDLAYMAPTEDYLVNNVLGGEYVHVNLVNPDGTYGTTYQGTSDGWEGNTALSGNPYASQMENGARNRNGHDRVQTTAYLDVTFLNTKEHHLNLKTQATHLYTSNHSNDMTGGHHRYNFIGGSLQEIVQKQDQMLQLSFSADNSYSLGDQTYLTYNFKNANHDLTAMAGFEVNKTWGQWLNSSAKNFATADNFDISLTNDPTTKDNGGARNLENHTISYFGRLSYVLMDRYIFTGTIRRDGSSNFSSSNRWGTFPSLAGAWRISQEPFMKNVKWVDNFKLRIGWGQTGNAGNMAGKSIAALSGNAAYAFYPANGYSGAFAGNRDRKTGWFVPLIDENLKWETNEMANFGIDFDFCSNWSVSLDYFIKTTKDLLLDRQMRPSAGYTSVYTNYGTIKNKGFEFAIRYHKQVNKDFGFNVALTGSTIKNKVEEMGEPLYNTCSANGAGTLDGSNVQAVSDGVHWNNHSICANGYAVGSYYGYRTDGIIKDEADLKDYLSKVKLSEGTAHVGDYKWKDLNGDKTIDKSDMDIIGNGFPSLNYGINFGANYKNWDFSLYMYGVFGQDILSYSAMRLSTMIPSDDQTVPNLLTDNYQNAFRNGQGSLPRLTLVDGNYNMRCSDAWVKNGDFLRISNIQVGYTLPSLWVHNLGIQNARVYFGIQNLCILSGYAKYGDPEVGQGSVLYTGLDTGRYPMPRTFMAGVNVTF</sequence>
<dbReference type="InterPro" id="IPR036942">
    <property type="entry name" value="Beta-barrel_TonB_sf"/>
</dbReference>
<keyword evidence="8" id="KW-0732">Signal</keyword>
<evidence type="ECO:0000256" key="8">
    <source>
        <dbReference type="SAM" id="SignalP"/>
    </source>
</evidence>
<dbReference type="InterPro" id="IPR023997">
    <property type="entry name" value="TonB-dep_OMP_SusC/RagA_CS"/>
</dbReference>
<reference evidence="10 11" key="1">
    <citation type="submission" date="2017-08" db="EMBL/GenBank/DDBJ databases">
        <title>Comparative genomics of non-oral Prevotella species.</title>
        <authorList>
            <person name="Accetto T."/>
            <person name="Nograsek B."/>
            <person name="Avgustin G."/>
        </authorList>
    </citation>
    <scope>NUCLEOTIDE SEQUENCE [LARGE SCALE GENOMIC DNA]</scope>
    <source>
        <strain evidence="10 11">TC1-1</strain>
    </source>
</reference>
<proteinExistence type="inferred from homology"/>
<dbReference type="PROSITE" id="PS52016">
    <property type="entry name" value="TONB_DEPENDENT_REC_3"/>
    <property type="match status" value="1"/>
</dbReference>
<evidence type="ECO:0000256" key="3">
    <source>
        <dbReference type="ARBA" id="ARBA00022452"/>
    </source>
</evidence>
<dbReference type="Pfam" id="PF07715">
    <property type="entry name" value="Plug"/>
    <property type="match status" value="1"/>
</dbReference>
<evidence type="ECO:0000256" key="2">
    <source>
        <dbReference type="ARBA" id="ARBA00022448"/>
    </source>
</evidence>
<dbReference type="NCBIfam" id="TIGR04057">
    <property type="entry name" value="SusC_RagA_signa"/>
    <property type="match status" value="1"/>
</dbReference>
<evidence type="ECO:0000259" key="9">
    <source>
        <dbReference type="Pfam" id="PF07715"/>
    </source>
</evidence>
<organism evidence="10 11">
    <name type="scientific">Segatella bryantii</name>
    <name type="common">Prevotella bryantii</name>
    <dbReference type="NCBI Taxonomy" id="77095"/>
    <lineage>
        <taxon>Bacteria</taxon>
        <taxon>Pseudomonadati</taxon>
        <taxon>Bacteroidota</taxon>
        <taxon>Bacteroidia</taxon>
        <taxon>Bacteroidales</taxon>
        <taxon>Prevotellaceae</taxon>
        <taxon>Segatella</taxon>
    </lineage>
</organism>
<comment type="subcellular location">
    <subcellularLocation>
        <location evidence="1 7">Cell outer membrane</location>
        <topology evidence="1 7">Multi-pass membrane protein</topology>
    </subcellularLocation>
</comment>
<dbReference type="Proteomes" id="UP000216189">
    <property type="component" value="Unassembled WGS sequence"/>
</dbReference>
<dbReference type="InterPro" id="IPR023996">
    <property type="entry name" value="TonB-dep_OMP_SusC/RagA"/>
</dbReference>
<keyword evidence="2 7" id="KW-0813">Transport</keyword>
<evidence type="ECO:0000313" key="11">
    <source>
        <dbReference type="Proteomes" id="UP000216189"/>
    </source>
</evidence>
<feature type="chain" id="PRO_5045736580" evidence="8">
    <location>
        <begin position="27"/>
        <end position="1087"/>
    </location>
</feature>
<dbReference type="InterPro" id="IPR037066">
    <property type="entry name" value="Plug_dom_sf"/>
</dbReference>
<evidence type="ECO:0000256" key="7">
    <source>
        <dbReference type="PROSITE-ProRule" id="PRU01360"/>
    </source>
</evidence>
<evidence type="ECO:0000256" key="5">
    <source>
        <dbReference type="ARBA" id="ARBA00023136"/>
    </source>
</evidence>
<dbReference type="InterPro" id="IPR012910">
    <property type="entry name" value="Plug_dom"/>
</dbReference>
<dbReference type="InterPro" id="IPR008969">
    <property type="entry name" value="CarboxyPept-like_regulatory"/>
</dbReference>
<dbReference type="Gene3D" id="2.170.130.10">
    <property type="entry name" value="TonB-dependent receptor, plug domain"/>
    <property type="match status" value="1"/>
</dbReference>
<comment type="caution">
    <text evidence="10">The sequence shown here is derived from an EMBL/GenBank/DDBJ whole genome shotgun (WGS) entry which is preliminary data.</text>
</comment>
<keyword evidence="5 7" id="KW-0472">Membrane</keyword>
<keyword evidence="6 7" id="KW-0998">Cell outer membrane</keyword>
<dbReference type="SUPFAM" id="SSF49464">
    <property type="entry name" value="Carboxypeptidase regulatory domain-like"/>
    <property type="match status" value="1"/>
</dbReference>
<protein>
    <submittedName>
        <fullName evidence="10">SusC/RagA family TonB-linked outer membrane protein</fullName>
    </submittedName>
</protein>
<name>A0ABX4EGP3_SEGBR</name>
<dbReference type="Gene3D" id="2.60.40.1120">
    <property type="entry name" value="Carboxypeptidase-like, regulatory domain"/>
    <property type="match status" value="1"/>
</dbReference>
<keyword evidence="3 7" id="KW-1134">Transmembrane beta strand</keyword>
<dbReference type="EMBL" id="NPJF01000037">
    <property type="protein sequence ID" value="OYP54872.1"/>
    <property type="molecule type" value="Genomic_DNA"/>
</dbReference>
<feature type="domain" description="TonB-dependent receptor plug" evidence="9">
    <location>
        <begin position="118"/>
        <end position="225"/>
    </location>
</feature>
<dbReference type="Pfam" id="PF13715">
    <property type="entry name" value="CarbopepD_reg_2"/>
    <property type="match status" value="1"/>
</dbReference>
<dbReference type="RefSeq" id="WP_094448576.1">
    <property type="nucleotide sequence ID" value="NZ_CP091802.1"/>
</dbReference>
<accession>A0ABX4EGP3</accession>
<dbReference type="Gene3D" id="2.40.170.20">
    <property type="entry name" value="TonB-dependent receptor, beta-barrel domain"/>
    <property type="match status" value="1"/>
</dbReference>
<dbReference type="NCBIfam" id="TIGR04056">
    <property type="entry name" value="OMP_RagA_SusC"/>
    <property type="match status" value="1"/>
</dbReference>
<dbReference type="InterPro" id="IPR039426">
    <property type="entry name" value="TonB-dep_rcpt-like"/>
</dbReference>
<evidence type="ECO:0000313" key="10">
    <source>
        <dbReference type="EMBL" id="OYP54872.1"/>
    </source>
</evidence>
<dbReference type="SUPFAM" id="SSF56935">
    <property type="entry name" value="Porins"/>
    <property type="match status" value="1"/>
</dbReference>
<evidence type="ECO:0000256" key="6">
    <source>
        <dbReference type="ARBA" id="ARBA00023237"/>
    </source>
</evidence>
<evidence type="ECO:0000256" key="4">
    <source>
        <dbReference type="ARBA" id="ARBA00022692"/>
    </source>
</evidence>
<evidence type="ECO:0000256" key="1">
    <source>
        <dbReference type="ARBA" id="ARBA00004571"/>
    </source>
</evidence>
<keyword evidence="11" id="KW-1185">Reference proteome</keyword>